<feature type="domain" description="Deacetylase sirtuin-type" evidence="13">
    <location>
        <begin position="9"/>
        <end position="381"/>
    </location>
</feature>
<dbReference type="GO" id="GO:0070403">
    <property type="term" value="F:NAD+ binding"/>
    <property type="evidence" value="ECO:0007669"/>
    <property type="project" value="InterPro"/>
</dbReference>
<dbReference type="InParanoid" id="E4WQ39"/>
<feature type="compositionally biased region" description="Low complexity" evidence="12">
    <location>
        <begin position="1015"/>
        <end position="1029"/>
    </location>
</feature>
<dbReference type="InterPro" id="IPR029035">
    <property type="entry name" value="DHS-like_NAD/FAD-binding_dom"/>
</dbReference>
<evidence type="ECO:0000256" key="6">
    <source>
        <dbReference type="ARBA" id="ARBA00041829"/>
    </source>
</evidence>
<comment type="caution">
    <text evidence="11">Lacks conserved residue(s) required for the propagation of feature annotation.</text>
</comment>
<dbReference type="Gene3D" id="3.40.50.1220">
    <property type="entry name" value="TPP-binding domain"/>
    <property type="match status" value="1"/>
</dbReference>
<comment type="catalytic activity">
    <reaction evidence="10">
        <text>N(6)-tetradecanoyl-L-lysyl-[protein] + NAD(+) + H2O = 2''-O-tetradecanoyl-ADP-D-ribose + nicotinamide + L-lysyl-[protein]</text>
        <dbReference type="Rhea" id="RHEA:70567"/>
        <dbReference type="Rhea" id="RHEA-COMP:9752"/>
        <dbReference type="Rhea" id="RHEA-COMP:15437"/>
        <dbReference type="ChEBI" id="CHEBI:15377"/>
        <dbReference type="ChEBI" id="CHEBI:17154"/>
        <dbReference type="ChEBI" id="CHEBI:29969"/>
        <dbReference type="ChEBI" id="CHEBI:57540"/>
        <dbReference type="ChEBI" id="CHEBI:141129"/>
        <dbReference type="ChEBI" id="CHEBI:189674"/>
    </reaction>
    <physiologicalReaction direction="left-to-right" evidence="10">
        <dbReference type="Rhea" id="RHEA:70568"/>
    </physiologicalReaction>
</comment>
<dbReference type="GO" id="GO:0017136">
    <property type="term" value="F:histone deacetylase activity, NAD-dependent"/>
    <property type="evidence" value="ECO:0007669"/>
    <property type="project" value="TreeGrafter"/>
</dbReference>
<dbReference type="InterPro" id="IPR026590">
    <property type="entry name" value="Ssirtuin_cat_dom"/>
</dbReference>
<gene>
    <name evidence="14" type="ORF">GSOID_T00000838001</name>
</gene>
<protein>
    <recommendedName>
        <fullName evidence="5">NAD-dependent protein deacetylase sirtuin-2</fullName>
    </recommendedName>
    <alternativeName>
        <fullName evidence="7">NAD-dependent protein defatty-acylase sirtuin-2</fullName>
    </alternativeName>
    <alternativeName>
        <fullName evidence="8">Regulatory protein SIR2 homolog 2</fullName>
    </alternativeName>
    <alternativeName>
        <fullName evidence="6">SIR2-like protein 2</fullName>
    </alternativeName>
</protein>
<evidence type="ECO:0000256" key="12">
    <source>
        <dbReference type="SAM" id="MobiDB-lite"/>
    </source>
</evidence>
<evidence type="ECO:0000256" key="11">
    <source>
        <dbReference type="PROSITE-ProRule" id="PRU00236"/>
    </source>
</evidence>
<evidence type="ECO:0000259" key="13">
    <source>
        <dbReference type="PROSITE" id="PS50305"/>
    </source>
</evidence>
<feature type="compositionally biased region" description="Basic and acidic residues" evidence="12">
    <location>
        <begin position="1133"/>
        <end position="1145"/>
    </location>
</feature>
<comment type="catalytic activity">
    <reaction evidence="9">
        <text>N(6)-hexadecanoyl-L-lysyl-[protein] + NAD(+) + H2O = 2''-O-hexadecanoyl-ADP-D-ribose + nicotinamide + L-lysyl-[protein]</text>
        <dbReference type="Rhea" id="RHEA:70563"/>
        <dbReference type="Rhea" id="RHEA-COMP:9752"/>
        <dbReference type="Rhea" id="RHEA-COMP:14175"/>
        <dbReference type="ChEBI" id="CHEBI:15377"/>
        <dbReference type="ChEBI" id="CHEBI:17154"/>
        <dbReference type="ChEBI" id="CHEBI:29969"/>
        <dbReference type="ChEBI" id="CHEBI:57540"/>
        <dbReference type="ChEBI" id="CHEBI:138936"/>
        <dbReference type="ChEBI" id="CHEBI:189673"/>
    </reaction>
    <physiologicalReaction direction="left-to-right" evidence="9">
        <dbReference type="Rhea" id="RHEA:70564"/>
    </physiologicalReaction>
</comment>
<feature type="region of interest" description="Disordered" evidence="12">
    <location>
        <begin position="1105"/>
        <end position="1145"/>
    </location>
</feature>
<evidence type="ECO:0000313" key="15">
    <source>
        <dbReference type="Proteomes" id="UP000001307"/>
    </source>
</evidence>
<keyword evidence="2" id="KW-0479">Metal-binding</keyword>
<reference evidence="14" key="1">
    <citation type="journal article" date="2010" name="Science">
        <title>Plasticity of animal genome architecture unmasked by rapid evolution of a pelagic tunicate.</title>
        <authorList>
            <person name="Denoeud F."/>
            <person name="Henriet S."/>
            <person name="Mungpakdee S."/>
            <person name="Aury J.M."/>
            <person name="Da Silva C."/>
            <person name="Brinkmann H."/>
            <person name="Mikhaleva J."/>
            <person name="Olsen L.C."/>
            <person name="Jubin C."/>
            <person name="Canestro C."/>
            <person name="Bouquet J.M."/>
            <person name="Danks G."/>
            <person name="Poulain J."/>
            <person name="Campsteijn C."/>
            <person name="Adamski M."/>
            <person name="Cross I."/>
            <person name="Yadetie F."/>
            <person name="Muffato M."/>
            <person name="Louis A."/>
            <person name="Butcher S."/>
            <person name="Tsagkogeorga G."/>
            <person name="Konrad A."/>
            <person name="Singh S."/>
            <person name="Jensen M.F."/>
            <person name="Cong E.H."/>
            <person name="Eikeseth-Otteraa H."/>
            <person name="Noel B."/>
            <person name="Anthouard V."/>
            <person name="Porcel B.M."/>
            <person name="Kachouri-Lafond R."/>
            <person name="Nishino A."/>
            <person name="Ugolini M."/>
            <person name="Chourrout P."/>
            <person name="Nishida H."/>
            <person name="Aasland R."/>
            <person name="Huzurbazar S."/>
            <person name="Westhof E."/>
            <person name="Delsuc F."/>
            <person name="Lehrach H."/>
            <person name="Reinhardt R."/>
            <person name="Weissenbach J."/>
            <person name="Roy S.W."/>
            <person name="Artiguenave F."/>
            <person name="Postlethwait J.H."/>
            <person name="Manak J.R."/>
            <person name="Thompson E.M."/>
            <person name="Jaillon O."/>
            <person name="Du Pasquier L."/>
            <person name="Boudinot P."/>
            <person name="Liberles D.A."/>
            <person name="Volff J.N."/>
            <person name="Philippe H."/>
            <person name="Lenhard B."/>
            <person name="Roest Crollius H."/>
            <person name="Wincker P."/>
            <person name="Chourrout D."/>
        </authorList>
    </citation>
    <scope>NUCLEOTIDE SEQUENCE [LARGE SCALE GENOMIC DNA]</scope>
</reference>
<evidence type="ECO:0000256" key="3">
    <source>
        <dbReference type="ARBA" id="ARBA00022833"/>
    </source>
</evidence>
<dbReference type="InterPro" id="IPR050134">
    <property type="entry name" value="NAD-dep_sirtuin_deacylases"/>
</dbReference>
<accession>E4WQ39</accession>
<keyword evidence="1" id="KW-0808">Transferase</keyword>
<proteinExistence type="predicted"/>
<keyword evidence="3" id="KW-0862">Zinc</keyword>
<evidence type="ECO:0000256" key="9">
    <source>
        <dbReference type="ARBA" id="ARBA00048378"/>
    </source>
</evidence>
<feature type="region of interest" description="Disordered" evidence="12">
    <location>
        <begin position="1007"/>
        <end position="1034"/>
    </location>
</feature>
<evidence type="ECO:0000256" key="4">
    <source>
        <dbReference type="ARBA" id="ARBA00023027"/>
    </source>
</evidence>
<evidence type="ECO:0000256" key="5">
    <source>
        <dbReference type="ARBA" id="ARBA00040697"/>
    </source>
</evidence>
<evidence type="ECO:0000256" key="10">
    <source>
        <dbReference type="ARBA" id="ARBA00048905"/>
    </source>
</evidence>
<dbReference type="InterPro" id="IPR003000">
    <property type="entry name" value="Sirtuin"/>
</dbReference>
<evidence type="ECO:0000256" key="2">
    <source>
        <dbReference type="ARBA" id="ARBA00022723"/>
    </source>
</evidence>
<feature type="region of interest" description="Disordered" evidence="12">
    <location>
        <begin position="957"/>
        <end position="976"/>
    </location>
</feature>
<dbReference type="PANTHER" id="PTHR11085">
    <property type="entry name" value="NAD-DEPENDENT PROTEIN DEACYLASE SIRTUIN-5, MITOCHONDRIAL-RELATED"/>
    <property type="match status" value="1"/>
</dbReference>
<dbReference type="Proteomes" id="UP000001307">
    <property type="component" value="Unassembled WGS sequence"/>
</dbReference>
<organism evidence="14">
    <name type="scientific">Oikopleura dioica</name>
    <name type="common">Tunicate</name>
    <dbReference type="NCBI Taxonomy" id="34765"/>
    <lineage>
        <taxon>Eukaryota</taxon>
        <taxon>Metazoa</taxon>
        <taxon>Chordata</taxon>
        <taxon>Tunicata</taxon>
        <taxon>Appendicularia</taxon>
        <taxon>Copelata</taxon>
        <taxon>Oikopleuridae</taxon>
        <taxon>Oikopleura</taxon>
    </lineage>
</organism>
<dbReference type="Pfam" id="PF02146">
    <property type="entry name" value="SIR2"/>
    <property type="match status" value="1"/>
</dbReference>
<dbReference type="GO" id="GO:0046872">
    <property type="term" value="F:metal ion binding"/>
    <property type="evidence" value="ECO:0007669"/>
    <property type="project" value="UniProtKB-KW"/>
</dbReference>
<dbReference type="EMBL" id="FN653015">
    <property type="protein sequence ID" value="CBY20832.1"/>
    <property type="molecule type" value="Genomic_DNA"/>
</dbReference>
<dbReference type="SUPFAM" id="SSF52467">
    <property type="entry name" value="DHS-like NAD/FAD-binding domain"/>
    <property type="match status" value="1"/>
</dbReference>
<dbReference type="GO" id="GO:0005634">
    <property type="term" value="C:nucleus"/>
    <property type="evidence" value="ECO:0007669"/>
    <property type="project" value="TreeGrafter"/>
</dbReference>
<dbReference type="PANTHER" id="PTHR11085:SF6">
    <property type="entry name" value="NAD-DEPENDENT PROTEIN DEACETYLASE SIRTUIN-2"/>
    <property type="match status" value="1"/>
</dbReference>
<keyword evidence="4" id="KW-0520">NAD</keyword>
<evidence type="ECO:0000256" key="1">
    <source>
        <dbReference type="ARBA" id="ARBA00022679"/>
    </source>
</evidence>
<evidence type="ECO:0000256" key="8">
    <source>
        <dbReference type="ARBA" id="ARBA00043039"/>
    </source>
</evidence>
<name>E4WQ39_OIKDI</name>
<sequence>MGQFISREQNDEKYLLDEVIKSIKNEKIENVVIMCGAGISTSAGIPDFRSPSTGLYFKLRKYNLPFPEAIFEATYFEQDPAPFYHLVRELFPKELTPTDTHRFFTLLHQKGILRRIYTQNIDALEHIGGVPEEKIIEAHGTFHKNHCVNCQKEYSLDWLKNQLFGNRKTGEKFLADDPDYVPKWLINREYFKFKCYQNLAKNARGLLDRISFSLVTTQSRLKLLKKKQVVHSWQNQIQKEMILRMHSAKLSEMINYNLVKKAVRSWRKERHREQDRNYILSIAMNNNLENRLVLREFLSIWVKKTNLRRCLNSLQTIQKNYALNLSLQIWRRKTKLSRKAASFRKDKLIDLALQKWESKLSQKEDIAILPALEIAERFYESKLVLQFWGAWQNFILSRKQVKAMEETALAFCNLNLKGKFVSIWQDRFSEKQRYNELLRNAYVYRTNVLLAKVSYGIWNGSIRSKDMREKTEEAKSFCNLNLNTRVLQTWKQCYDKKLAENHRLLAAQEYYESKLKRQSFSAIFAYNYEIKQENERIIWARNVYKSNLASSVVNSWFIELQVASFVRKNRRKLLKKLFLTWQAEIEEIRKKTIRADDFRKNIEQKTLAYALSKWKTFTRISIGRKKRVRDNIVLAKRTDENRLITGCLNLWKTRFTSEIFSRERCAEIFNKNQEAIEQITIRHRFRHIMQILKDIASRRLRTIAMSERAVDFRHRHLISGILVKVKASHDQAEHRNKLSKIASNFVEIRIVTYSLATWKRKHQEKIDENRKTAKALQFWYEGLIWKFLKYWKIWKSNQDKKKEFYDDAFARYRKSVETGWIKKLKEFNSKIEQESLQKARSVLSEREIILAKRVLKRWKAKCCPRLSEMPVFATISLPEIPISRAVYDALPITEDVKLEQKLFQVPRIPMFLQEELVSIITEENIVIHENDSPQEEGAPKLLGPNAFGDAQENNSFPIYHLKSPQKEKPQPVTADNMEEKENFPKLSFKLENKFPDPSALYLLKPQTKPQKDESPFPFSPMFSESSSDFPDTDDPLMDKEKRSWRFGQDRKPINAFLIIPERQRGDESWGTEHSDTWSCLGSSRTSSATTPAITLDDDVPLEPYVVPEFDDSDTEGLPSRPTSPPKPKALPRAKMESPKITEKERQDIIMEMLELTRLQEKLAENDPYSESVSFRMQYLHTKLQS</sequence>
<dbReference type="OrthoDB" id="10442221at2759"/>
<keyword evidence="15" id="KW-1185">Reference proteome</keyword>
<evidence type="ECO:0000256" key="7">
    <source>
        <dbReference type="ARBA" id="ARBA00042077"/>
    </source>
</evidence>
<evidence type="ECO:0000313" key="14">
    <source>
        <dbReference type="EMBL" id="CBY20832.1"/>
    </source>
</evidence>
<dbReference type="AlphaFoldDB" id="E4WQ39"/>
<dbReference type="PROSITE" id="PS50305">
    <property type="entry name" value="SIRTUIN"/>
    <property type="match status" value="1"/>
</dbReference>